<dbReference type="InterPro" id="IPR018712">
    <property type="entry name" value="Tle1-like_cat"/>
</dbReference>
<dbReference type="Pfam" id="PF09994">
    <property type="entry name" value="T6SS_Tle1-like_cat"/>
    <property type="match status" value="1"/>
</dbReference>
<proteinExistence type="predicted"/>
<sequence>MWPIAVWGCATSLVERIALWWRGKPVATAEPAAPPAPGRQRGVVDHVIILDGTLSLLEPGYETNAGLLLKLLLEDQKGVHRRVYYEEGLQWEGIRHAWGFLQGRGLSRQISRAYGWLASQYRPGDRIFLFGYSRGAYAVRSLAGVIDRVGLVRREKAVERVIKLAYRHYRMGPERPAAQAFARAYCHPEAAIELVGVWDTVKALGLRLPLLWMLTDRKYRFHNHHLGASIRHGFQALALHETRAVFDPVMWDCPPGWEGNVQQVWFRGGHSDVGGQVGTYPAARPLANIPLVWMLERAEAVGLRLPQGWHGRFPCDPSAPMMGTTRGWAKLFLLRRPRVVGRDVSEAIHPTAAGERPFSWMPWPLTRLF</sequence>
<evidence type="ECO:0000313" key="3">
    <source>
        <dbReference type="Proteomes" id="UP000477782"/>
    </source>
</evidence>
<name>A0A6M0QUY4_9RHOB</name>
<dbReference type="Proteomes" id="UP000477782">
    <property type="component" value="Unassembled WGS sequence"/>
</dbReference>
<evidence type="ECO:0000313" key="2">
    <source>
        <dbReference type="EMBL" id="NEY91298.1"/>
    </source>
</evidence>
<dbReference type="EMBL" id="JAAIVJ010000008">
    <property type="protein sequence ID" value="NEY91298.1"/>
    <property type="molecule type" value="Genomic_DNA"/>
</dbReference>
<evidence type="ECO:0000259" key="1">
    <source>
        <dbReference type="Pfam" id="PF09994"/>
    </source>
</evidence>
<protein>
    <submittedName>
        <fullName evidence="2">DUF2235 domain-containing protein</fullName>
    </submittedName>
</protein>
<dbReference type="RefSeq" id="WP_164626594.1">
    <property type="nucleotide sequence ID" value="NZ_JAAIVJ010000008.1"/>
</dbReference>
<dbReference type="PANTHER" id="PTHR33840">
    <property type="match status" value="1"/>
</dbReference>
<dbReference type="SUPFAM" id="SSF53474">
    <property type="entry name" value="alpha/beta-Hydrolases"/>
    <property type="match status" value="1"/>
</dbReference>
<dbReference type="PANTHER" id="PTHR33840:SF1">
    <property type="entry name" value="TLE1 PHOSPHOLIPASE DOMAIN-CONTAINING PROTEIN"/>
    <property type="match status" value="1"/>
</dbReference>
<feature type="domain" description="T6SS Phospholipase effector Tle1-like catalytic" evidence="1">
    <location>
        <begin position="47"/>
        <end position="296"/>
    </location>
</feature>
<organism evidence="2 3">
    <name type="scientific">Tabrizicola oligotrophica</name>
    <dbReference type="NCBI Taxonomy" id="2710650"/>
    <lineage>
        <taxon>Bacteria</taxon>
        <taxon>Pseudomonadati</taxon>
        <taxon>Pseudomonadota</taxon>
        <taxon>Alphaproteobacteria</taxon>
        <taxon>Rhodobacterales</taxon>
        <taxon>Paracoccaceae</taxon>
        <taxon>Tabrizicola</taxon>
    </lineage>
</organism>
<reference evidence="2 3" key="1">
    <citation type="submission" date="2020-02" db="EMBL/GenBank/DDBJ databases">
        <authorList>
            <person name="Chen W.-M."/>
        </authorList>
    </citation>
    <scope>NUCLEOTIDE SEQUENCE [LARGE SCALE GENOMIC DNA]</scope>
    <source>
        <strain evidence="2 3">KMS-5</strain>
    </source>
</reference>
<accession>A0A6M0QUY4</accession>
<dbReference type="AlphaFoldDB" id="A0A6M0QUY4"/>
<keyword evidence="3" id="KW-1185">Reference proteome</keyword>
<comment type="caution">
    <text evidence="2">The sequence shown here is derived from an EMBL/GenBank/DDBJ whole genome shotgun (WGS) entry which is preliminary data.</text>
</comment>
<gene>
    <name evidence="2" type="ORF">G4Z14_13420</name>
</gene>
<dbReference type="InterPro" id="IPR029058">
    <property type="entry name" value="AB_hydrolase_fold"/>
</dbReference>